<evidence type="ECO:0000313" key="3">
    <source>
        <dbReference type="Proteomes" id="UP000481153"/>
    </source>
</evidence>
<feature type="transmembrane region" description="Helical" evidence="1">
    <location>
        <begin position="21"/>
        <end position="44"/>
    </location>
</feature>
<keyword evidence="1" id="KW-0812">Transmembrane</keyword>
<feature type="transmembrane region" description="Helical" evidence="1">
    <location>
        <begin position="375"/>
        <end position="399"/>
    </location>
</feature>
<feature type="transmembrane region" description="Helical" evidence="1">
    <location>
        <begin position="199"/>
        <end position="225"/>
    </location>
</feature>
<keyword evidence="1" id="KW-0472">Membrane</keyword>
<organism evidence="2 3">
    <name type="scientific">Aphanomyces euteiches</name>
    <dbReference type="NCBI Taxonomy" id="100861"/>
    <lineage>
        <taxon>Eukaryota</taxon>
        <taxon>Sar</taxon>
        <taxon>Stramenopiles</taxon>
        <taxon>Oomycota</taxon>
        <taxon>Saprolegniomycetes</taxon>
        <taxon>Saprolegniales</taxon>
        <taxon>Verrucalvaceae</taxon>
        <taxon>Aphanomyces</taxon>
    </lineage>
</organism>
<accession>A0A6G0X488</accession>
<reference evidence="2 3" key="1">
    <citation type="submission" date="2019-07" db="EMBL/GenBank/DDBJ databases">
        <title>Genomics analysis of Aphanomyces spp. identifies a new class of oomycete effector associated with host adaptation.</title>
        <authorList>
            <person name="Gaulin E."/>
        </authorList>
    </citation>
    <scope>NUCLEOTIDE SEQUENCE [LARGE SCALE GENOMIC DNA]</scope>
    <source>
        <strain evidence="2 3">ATCC 201684</strain>
    </source>
</reference>
<evidence type="ECO:0000313" key="2">
    <source>
        <dbReference type="EMBL" id="KAF0734692.1"/>
    </source>
</evidence>
<comment type="caution">
    <text evidence="2">The sequence shown here is derived from an EMBL/GenBank/DDBJ whole genome shotgun (WGS) entry which is preliminary data.</text>
</comment>
<dbReference type="AlphaFoldDB" id="A0A6G0X488"/>
<feature type="transmembrane region" description="Helical" evidence="1">
    <location>
        <begin position="336"/>
        <end position="363"/>
    </location>
</feature>
<proteinExistence type="predicted"/>
<name>A0A6G0X488_9STRA</name>
<dbReference type="EMBL" id="VJMJ01000107">
    <property type="protein sequence ID" value="KAF0734692.1"/>
    <property type="molecule type" value="Genomic_DNA"/>
</dbReference>
<feature type="transmembrane region" description="Helical" evidence="1">
    <location>
        <begin position="246"/>
        <end position="268"/>
    </location>
</feature>
<keyword evidence="3" id="KW-1185">Reference proteome</keyword>
<dbReference type="VEuPathDB" id="FungiDB:AeMF1_021148"/>
<keyword evidence="1" id="KW-1133">Transmembrane helix</keyword>
<dbReference type="Proteomes" id="UP000481153">
    <property type="component" value="Unassembled WGS sequence"/>
</dbReference>
<protein>
    <submittedName>
        <fullName evidence="2">Uncharacterized protein</fullName>
    </submittedName>
</protein>
<feature type="transmembrane region" description="Helical" evidence="1">
    <location>
        <begin position="288"/>
        <end position="315"/>
    </location>
</feature>
<evidence type="ECO:0000256" key="1">
    <source>
        <dbReference type="SAM" id="Phobius"/>
    </source>
</evidence>
<sequence length="426" mass="48681">MRRRFKVLHVGQTKRSVAWNIKSLLVTIVLSANVLVLPFEVYLYEVSPFAPPTFEPPSVLSYFETVELNSSLSSQYANSFRLVYNRSTIPPHVTYMHDHHHNIDVLRSHLPHNLSSYASIATLLHHVQGALYFPRDLCAELANLSCSPDIPIDVARTWDIALFGLPKSSSVAWVEPETFQVYYLYVPSRLPRSWFFFKFVARCFIWIHMLRLVAGSYFGPVWHLYKSLQSYPMHDKSAAVRYEIVVGDPTSIVVSYPIVCSFFLFDLWSSAEYVGLSCLRVTQTTDWFYFMLGLLNFSRAIWFSLAWLVFLNFALQRLQRTTKFQPVDATFLAAASYLFGPFVTYLQTLFPFVVYVYTIILVVFEQIDPVTGQVVAIDCTIVMLVFSITMSCIPLALGLPKIAKSVTRVAVERVRRMSSHLGIVGP</sequence>
<gene>
    <name evidence="2" type="ORF">Ae201684_008650</name>
</gene>